<proteinExistence type="predicted"/>
<dbReference type="AlphaFoldDB" id="A0A9X1YGX8"/>
<organism evidence="1 2">
    <name type="scientific">Scleromatobacter humisilvae</name>
    <dbReference type="NCBI Taxonomy" id="2897159"/>
    <lineage>
        <taxon>Bacteria</taxon>
        <taxon>Pseudomonadati</taxon>
        <taxon>Pseudomonadota</taxon>
        <taxon>Betaproteobacteria</taxon>
        <taxon>Burkholderiales</taxon>
        <taxon>Sphaerotilaceae</taxon>
        <taxon>Scleromatobacter</taxon>
    </lineage>
</organism>
<evidence type="ECO:0000313" key="1">
    <source>
        <dbReference type="EMBL" id="MCK9685527.1"/>
    </source>
</evidence>
<comment type="caution">
    <text evidence="1">The sequence shown here is derived from an EMBL/GenBank/DDBJ whole genome shotgun (WGS) entry which is preliminary data.</text>
</comment>
<sequence>MTTPAAEPAIALDSLLLVLRERPGADKADDAPVRVEPFAVPMPGGASATMAPAWFDLVGDLQLRLVRSTPDYVLTLHASELDALKLGVEDALAVALANLHRLHGAPVARPWHDLRRVGGHDEDADSAYFMDRAFWRARLAEHPEGLVAAVPRTDLLLFAPLADTGAVNSMRHGVPGLHAGGGDYRLSSALFLFEDDRWRVFQPAVAAAA</sequence>
<evidence type="ECO:0000313" key="2">
    <source>
        <dbReference type="Proteomes" id="UP001139353"/>
    </source>
</evidence>
<dbReference type="Proteomes" id="UP001139353">
    <property type="component" value="Unassembled WGS sequence"/>
</dbReference>
<reference evidence="1" key="1">
    <citation type="submission" date="2021-11" db="EMBL/GenBank/DDBJ databases">
        <title>BS-T2-15 a new species belonging to the Comamonadaceae family isolated from the soil of a French oak forest.</title>
        <authorList>
            <person name="Mieszkin S."/>
            <person name="Alain K."/>
        </authorList>
    </citation>
    <scope>NUCLEOTIDE SEQUENCE</scope>
    <source>
        <strain evidence="1">BS-T2-15</strain>
    </source>
</reference>
<keyword evidence="2" id="KW-1185">Reference proteome</keyword>
<protein>
    <submittedName>
        <fullName evidence="1">Uncharacterized protein</fullName>
    </submittedName>
</protein>
<dbReference type="EMBL" id="JAJLJH010000001">
    <property type="protein sequence ID" value="MCK9685527.1"/>
    <property type="molecule type" value="Genomic_DNA"/>
</dbReference>
<name>A0A9X1YGX8_9BURK</name>
<gene>
    <name evidence="1" type="ORF">LPC04_07375</name>
</gene>
<dbReference type="RefSeq" id="WP_275681526.1">
    <property type="nucleotide sequence ID" value="NZ_JAJLJH010000001.1"/>
</dbReference>
<accession>A0A9X1YGX8</accession>